<name>A0A249JZI1_9ACTN</name>
<protein>
    <submittedName>
        <fullName evidence="9">Cytochrome P450</fullName>
    </submittedName>
</protein>
<evidence type="ECO:0000256" key="2">
    <source>
        <dbReference type="ARBA" id="ARBA00022617"/>
    </source>
</evidence>
<dbReference type="PANTHER" id="PTHR24291:SF50">
    <property type="entry name" value="BIFUNCTIONAL ALBAFLAVENONE MONOOXYGENASE_TERPENE SYNTHASE"/>
    <property type="match status" value="1"/>
</dbReference>
<evidence type="ECO:0000256" key="6">
    <source>
        <dbReference type="ARBA" id="ARBA00023033"/>
    </source>
</evidence>
<dbReference type="PRINTS" id="PR00465">
    <property type="entry name" value="EP450IV"/>
</dbReference>
<dbReference type="Gene3D" id="1.10.630.10">
    <property type="entry name" value="Cytochrome P450"/>
    <property type="match status" value="1"/>
</dbReference>
<dbReference type="SUPFAM" id="SSF48264">
    <property type="entry name" value="Cytochrome P450"/>
    <property type="match status" value="1"/>
</dbReference>
<keyword evidence="2 7" id="KW-0349">Heme</keyword>
<dbReference type="GO" id="GO:0005506">
    <property type="term" value="F:iron ion binding"/>
    <property type="evidence" value="ECO:0007669"/>
    <property type="project" value="InterPro"/>
</dbReference>
<dbReference type="GO" id="GO:0004497">
    <property type="term" value="F:monooxygenase activity"/>
    <property type="evidence" value="ECO:0007669"/>
    <property type="project" value="UniProtKB-KW"/>
</dbReference>
<evidence type="ECO:0000256" key="3">
    <source>
        <dbReference type="ARBA" id="ARBA00022723"/>
    </source>
</evidence>
<evidence type="ECO:0000256" key="7">
    <source>
        <dbReference type="PIRSR" id="PIRSR602403-1"/>
    </source>
</evidence>
<dbReference type="GO" id="GO:0016705">
    <property type="term" value="F:oxidoreductase activity, acting on paired donors, with incorporation or reduction of molecular oxygen"/>
    <property type="evidence" value="ECO:0007669"/>
    <property type="project" value="InterPro"/>
</dbReference>
<dbReference type="EMBL" id="CP016768">
    <property type="protein sequence ID" value="ASY09929.1"/>
    <property type="molecule type" value="Genomic_DNA"/>
</dbReference>
<dbReference type="AlphaFoldDB" id="A0A249JZI1"/>
<evidence type="ECO:0000256" key="1">
    <source>
        <dbReference type="ARBA" id="ARBA00010617"/>
    </source>
</evidence>
<keyword evidence="6 8" id="KW-0503">Monooxygenase</keyword>
<dbReference type="InterPro" id="IPR050196">
    <property type="entry name" value="Cytochrome_P450_Monoox"/>
</dbReference>
<dbReference type="Proteomes" id="UP000217153">
    <property type="component" value="Chromosome"/>
</dbReference>
<gene>
    <name evidence="9" type="ORF">B1s21122_01775</name>
</gene>
<organism evidence="9 10">
    <name type="scientific">Candidatus Nanopelagicus limnae</name>
    <dbReference type="NCBI Taxonomy" id="1884634"/>
    <lineage>
        <taxon>Bacteria</taxon>
        <taxon>Bacillati</taxon>
        <taxon>Actinomycetota</taxon>
        <taxon>Actinomycetes</taxon>
        <taxon>Candidatus Nanopelagicales</taxon>
        <taxon>Candidatus Nanopelagicaceae</taxon>
        <taxon>Candidatus Nanopelagicus</taxon>
    </lineage>
</organism>
<keyword evidence="10" id="KW-1185">Reference proteome</keyword>
<accession>A0A249JZI1</accession>
<dbReference type="PANTHER" id="PTHR24291">
    <property type="entry name" value="CYTOCHROME P450 FAMILY 4"/>
    <property type="match status" value="1"/>
</dbReference>
<dbReference type="PROSITE" id="PS00086">
    <property type="entry name" value="CYTOCHROME_P450"/>
    <property type="match status" value="1"/>
</dbReference>
<dbReference type="KEGG" id="abam:B1s21122_01775"/>
<dbReference type="GO" id="GO:0020037">
    <property type="term" value="F:heme binding"/>
    <property type="evidence" value="ECO:0007669"/>
    <property type="project" value="InterPro"/>
</dbReference>
<comment type="cofactor">
    <cofactor evidence="7">
        <name>heme</name>
        <dbReference type="ChEBI" id="CHEBI:30413"/>
    </cofactor>
</comment>
<feature type="binding site" description="axial binding residue" evidence="7">
    <location>
        <position position="422"/>
    </location>
    <ligand>
        <name>heme</name>
        <dbReference type="ChEBI" id="CHEBI:30413"/>
    </ligand>
    <ligandPart>
        <name>Fe</name>
        <dbReference type="ChEBI" id="CHEBI:18248"/>
    </ligandPart>
</feature>
<comment type="similarity">
    <text evidence="1 8">Belongs to the cytochrome P450 family.</text>
</comment>
<keyword evidence="5 7" id="KW-0408">Iron</keyword>
<evidence type="ECO:0000256" key="4">
    <source>
        <dbReference type="ARBA" id="ARBA00023002"/>
    </source>
</evidence>
<dbReference type="InterPro" id="IPR036396">
    <property type="entry name" value="Cyt_P450_sf"/>
</dbReference>
<evidence type="ECO:0000256" key="8">
    <source>
        <dbReference type="RuleBase" id="RU000461"/>
    </source>
</evidence>
<keyword evidence="3 7" id="KW-0479">Metal-binding</keyword>
<proteinExistence type="inferred from homology"/>
<dbReference type="Pfam" id="PF00067">
    <property type="entry name" value="p450"/>
    <property type="match status" value="1"/>
</dbReference>
<keyword evidence="4 8" id="KW-0560">Oxidoreductase</keyword>
<reference evidence="10" key="1">
    <citation type="submission" date="2016-10" db="EMBL/GenBank/DDBJ databases">
        <title>High microdiversification within the ubiquitous acI lineage of Actinobacteria.</title>
        <authorList>
            <person name="Neuenschwander S.M."/>
            <person name="Salcher M."/>
            <person name="Ghai R."/>
            <person name="Pernthaler J."/>
        </authorList>
    </citation>
    <scope>NUCLEOTIDE SEQUENCE [LARGE SCALE GENOMIC DNA]</scope>
</reference>
<evidence type="ECO:0000256" key="5">
    <source>
        <dbReference type="ARBA" id="ARBA00023004"/>
    </source>
</evidence>
<dbReference type="OrthoDB" id="7376058at2"/>
<evidence type="ECO:0000313" key="9">
    <source>
        <dbReference type="EMBL" id="ASY09929.1"/>
    </source>
</evidence>
<dbReference type="InterPro" id="IPR001128">
    <property type="entry name" value="Cyt_P450"/>
</dbReference>
<evidence type="ECO:0000313" key="10">
    <source>
        <dbReference type="Proteomes" id="UP000217153"/>
    </source>
</evidence>
<dbReference type="InterPro" id="IPR002403">
    <property type="entry name" value="Cyt_P450_E_grp-IV"/>
</dbReference>
<dbReference type="PRINTS" id="PR00385">
    <property type="entry name" value="P450"/>
</dbReference>
<sequence>MAFATSKPYLAPRPNEYAQIPDPIFRKNWFGDINLPGPNPKFSDLITATFMINTPKFLLGMQRKFGDNCSFFLSRRLFIGLFSPSAVHEVTVAQQHNFVKGVGFARMRKVLGEGLLTNEEPIHLAHRRMMQPPFHHGNLDSYVAIMHNLVSEHTKDWESKKSIELAPEMMALTLEIVSRCLFGLDSHKYTQAIAESMEVAIDRIERTMLPGLDRFDKSGIKYFKEFEVASNRLVEIAEAIINKRMQSGEKKDDDLLGILLQMRDQISTDHIRDEVLTLILSGHETTANVMSWAFSYLAKNPQVQKQLEDEADNALWIKENRTPTYQELEESSKIASAVLQETMRLAPPVWVAPRIATTDCIIDGVKIPKGAHVLVSQYVTHRNPRYFPEPEKWRPDRWLDSEFEKSLPRGAYFPFGGGSRKCLGEYFAIAEARLILLMVAKNFRLKGDFPKAQPRATYRPKGGVKNKVSLR</sequence>
<dbReference type="InterPro" id="IPR017972">
    <property type="entry name" value="Cyt_P450_CS"/>
</dbReference>
<dbReference type="RefSeq" id="WP_095681234.1">
    <property type="nucleotide sequence ID" value="NZ_CP016768.2"/>
</dbReference>